<evidence type="ECO:0000256" key="2">
    <source>
        <dbReference type="ARBA" id="ARBA00023002"/>
    </source>
</evidence>
<evidence type="ECO:0000256" key="4">
    <source>
        <dbReference type="PIRNR" id="PIRNR036492"/>
    </source>
</evidence>
<gene>
    <name evidence="10" type="ORF">PHYEVI_LOCUS11258</name>
</gene>
<organism evidence="10 11">
    <name type="scientific">Phyllotreta striolata</name>
    <name type="common">Striped flea beetle</name>
    <name type="synonym">Crioceris striolata</name>
    <dbReference type="NCBI Taxonomy" id="444603"/>
    <lineage>
        <taxon>Eukaryota</taxon>
        <taxon>Metazoa</taxon>
        <taxon>Ecdysozoa</taxon>
        <taxon>Arthropoda</taxon>
        <taxon>Hexapoda</taxon>
        <taxon>Insecta</taxon>
        <taxon>Pterygota</taxon>
        <taxon>Neoptera</taxon>
        <taxon>Endopterygota</taxon>
        <taxon>Coleoptera</taxon>
        <taxon>Polyphaga</taxon>
        <taxon>Cucujiformia</taxon>
        <taxon>Chrysomeloidea</taxon>
        <taxon>Chrysomelidae</taxon>
        <taxon>Galerucinae</taxon>
        <taxon>Alticini</taxon>
        <taxon>Phyllotreta</taxon>
    </lineage>
</organism>
<keyword evidence="3" id="KW-0520">NAD</keyword>
<dbReference type="GO" id="GO:0005737">
    <property type="term" value="C:cytoplasm"/>
    <property type="evidence" value="ECO:0007669"/>
    <property type="project" value="TreeGrafter"/>
</dbReference>
<evidence type="ECO:0000313" key="11">
    <source>
        <dbReference type="Proteomes" id="UP001153712"/>
    </source>
</evidence>
<dbReference type="InterPro" id="IPR029510">
    <property type="entry name" value="Ald_DH_CS_GLU"/>
</dbReference>
<evidence type="ECO:0000256" key="8">
    <source>
        <dbReference type="SAM" id="Phobius"/>
    </source>
</evidence>
<dbReference type="SUPFAM" id="SSF53720">
    <property type="entry name" value="ALDH-like"/>
    <property type="match status" value="1"/>
</dbReference>
<dbReference type="FunFam" id="3.40.309.10:FF:000003">
    <property type="entry name" value="Aldehyde dehydrogenase"/>
    <property type="match status" value="1"/>
</dbReference>
<dbReference type="PROSITE" id="PS00687">
    <property type="entry name" value="ALDEHYDE_DEHYDR_GLU"/>
    <property type="match status" value="1"/>
</dbReference>
<dbReference type="PANTHER" id="PTHR43570">
    <property type="entry name" value="ALDEHYDE DEHYDROGENASE"/>
    <property type="match status" value="1"/>
</dbReference>
<dbReference type="InterPro" id="IPR012394">
    <property type="entry name" value="Aldehyde_DH_NAD(P)"/>
</dbReference>
<dbReference type="PANTHER" id="PTHR43570:SF16">
    <property type="entry name" value="ALDEHYDE DEHYDROGENASE TYPE III, ISOFORM Q"/>
    <property type="match status" value="1"/>
</dbReference>
<dbReference type="Pfam" id="PF00171">
    <property type="entry name" value="Aldedh"/>
    <property type="match status" value="1"/>
</dbReference>
<dbReference type="AlphaFoldDB" id="A0A9N9XWP0"/>
<feature type="active site" evidence="5">
    <location>
        <position position="245"/>
    </location>
</feature>
<evidence type="ECO:0000256" key="7">
    <source>
        <dbReference type="RuleBase" id="RU003345"/>
    </source>
</evidence>
<dbReference type="OrthoDB" id="440325at2759"/>
<keyword evidence="2 4" id="KW-0560">Oxidoreductase</keyword>
<dbReference type="InterPro" id="IPR015590">
    <property type="entry name" value="Aldehyde_DH_dom"/>
</dbReference>
<dbReference type="EMBL" id="OU900102">
    <property type="protein sequence ID" value="CAG9865012.1"/>
    <property type="molecule type" value="Genomic_DNA"/>
</dbReference>
<proteinExistence type="inferred from homology"/>
<accession>A0A9N9XWP0</accession>
<dbReference type="InterPro" id="IPR016163">
    <property type="entry name" value="Ald_DH_C"/>
</dbReference>
<evidence type="ECO:0000259" key="9">
    <source>
        <dbReference type="Pfam" id="PF00171"/>
    </source>
</evidence>
<keyword evidence="8" id="KW-1133">Transmembrane helix</keyword>
<evidence type="ECO:0000256" key="3">
    <source>
        <dbReference type="ARBA" id="ARBA00023027"/>
    </source>
</evidence>
<feature type="domain" description="Aldehyde dehydrogenase" evidence="9">
    <location>
        <begin position="8"/>
        <end position="427"/>
    </location>
</feature>
<feature type="transmembrane region" description="Helical" evidence="8">
    <location>
        <begin position="471"/>
        <end position="488"/>
    </location>
</feature>
<feature type="active site" evidence="5 6">
    <location>
        <position position="211"/>
    </location>
</feature>
<keyword evidence="8" id="KW-0812">Transmembrane</keyword>
<evidence type="ECO:0000256" key="6">
    <source>
        <dbReference type="PROSITE-ProRule" id="PRU10007"/>
    </source>
</evidence>
<dbReference type="InterPro" id="IPR016162">
    <property type="entry name" value="Ald_DH_N"/>
</dbReference>
<comment type="similarity">
    <text evidence="1 4 7">Belongs to the aldehyde dehydrogenase family.</text>
</comment>
<dbReference type="PIRSF" id="PIRSF036492">
    <property type="entry name" value="ALDH"/>
    <property type="match status" value="1"/>
</dbReference>
<evidence type="ECO:0000256" key="5">
    <source>
        <dbReference type="PIRSR" id="PIRSR036492-1"/>
    </source>
</evidence>
<name>A0A9N9XWP0_PHYSR</name>
<dbReference type="Gene3D" id="3.40.309.10">
    <property type="entry name" value="Aldehyde Dehydrogenase, Chain A, domain 2"/>
    <property type="match status" value="1"/>
</dbReference>
<dbReference type="InterPro" id="IPR016161">
    <property type="entry name" value="Ald_DH/histidinol_DH"/>
</dbReference>
<dbReference type="FunFam" id="3.40.605.10:FF:000004">
    <property type="entry name" value="Aldehyde dehydrogenase"/>
    <property type="match status" value="1"/>
</dbReference>
<dbReference type="GO" id="GO:0006081">
    <property type="term" value="P:aldehyde metabolic process"/>
    <property type="evidence" value="ECO:0007669"/>
    <property type="project" value="InterPro"/>
</dbReference>
<sequence>MTPNPEHVVNQLRNTFNSGKTKSLIYRIQQLKAVLKLLDEQTPQIVEALSKDLRKNEFETILMEIDIVKNEVKHTLMHIHDWAKAEKPSKAFANVLDSVYIVNDPYGVVLVLGAWNYPLQLSLTPAIGAIAAGNAVLLKPSELAPATSKFLAEYVPKYLDSEAYQIYEGGIPETTALLKQRFDYIFYTGSSAVGKIVLEAAAKHLTPVTLELGGKSPVYVDKSADIETAVKRILWGKCANAGQTCVAPDYVLCTREVQDKFVAVSRKVLNEFYGEDAKTSKDYGRIVNERNFQRLANLLKGGNIAIGGDTDPSERYISPTIVTDVKPTDPIMQEEIFGPILPIVTIDSAFEAIQFINSMEKPLALYIFSNNKKDVEQILANTSSGGVCVNDTVMHLVVATLPFGGVGSSGMGSYHGKYSYDTFVHKKGVLHKNLGYIGEALSSAKYPPYTSGKRRYLQLLLTPGMDINGRFMSHLFTFFCGAAFVYLLKYARSLYQS</sequence>
<keyword evidence="8" id="KW-0472">Membrane</keyword>
<dbReference type="Gene3D" id="3.40.605.10">
    <property type="entry name" value="Aldehyde Dehydrogenase, Chain A, domain 1"/>
    <property type="match status" value="1"/>
</dbReference>
<protein>
    <recommendedName>
        <fullName evidence="4">Aldehyde dehydrogenase</fullName>
    </recommendedName>
</protein>
<dbReference type="Proteomes" id="UP001153712">
    <property type="component" value="Chromosome 9"/>
</dbReference>
<dbReference type="GO" id="GO:0004029">
    <property type="term" value="F:aldehyde dehydrogenase (NAD+) activity"/>
    <property type="evidence" value="ECO:0007669"/>
    <property type="project" value="TreeGrafter"/>
</dbReference>
<evidence type="ECO:0000256" key="1">
    <source>
        <dbReference type="ARBA" id="ARBA00009986"/>
    </source>
</evidence>
<keyword evidence="11" id="KW-1185">Reference proteome</keyword>
<reference evidence="10" key="1">
    <citation type="submission" date="2022-01" db="EMBL/GenBank/DDBJ databases">
        <authorList>
            <person name="King R."/>
        </authorList>
    </citation>
    <scope>NUCLEOTIDE SEQUENCE</scope>
</reference>
<evidence type="ECO:0000313" key="10">
    <source>
        <dbReference type="EMBL" id="CAG9865012.1"/>
    </source>
</evidence>